<dbReference type="SMART" id="SM00462">
    <property type="entry name" value="PTB"/>
    <property type="match status" value="1"/>
</dbReference>
<evidence type="ECO:0000256" key="7">
    <source>
        <dbReference type="ARBA" id="ARBA00022999"/>
    </source>
</evidence>
<dbReference type="PANTHER" id="PTHR45734:SF10">
    <property type="entry name" value="BLISTERY, ISOFORM A"/>
    <property type="match status" value="1"/>
</dbReference>
<feature type="domain" description="SH2" evidence="10">
    <location>
        <begin position="147"/>
        <end position="251"/>
    </location>
</feature>
<dbReference type="InterPro" id="IPR051484">
    <property type="entry name" value="Tensin_PTEN_phosphatase"/>
</dbReference>
<keyword evidence="7 8" id="KW-0727">SH2 domain</keyword>
<accession>A0A8R1DXX8</accession>
<dbReference type="EnsemblMetazoa" id="CJA15345.1">
    <property type="protein sequence ID" value="CJA15345.1"/>
    <property type="gene ID" value="WBGene00134549"/>
</dbReference>
<dbReference type="AlphaFoldDB" id="A0A8R1DXX8"/>
<proteinExistence type="inferred from homology"/>
<reference evidence="12" key="1">
    <citation type="submission" date="2010-08" db="EMBL/GenBank/DDBJ databases">
        <authorList>
            <consortium name="Caenorhabditis japonica Sequencing Consortium"/>
            <person name="Wilson R.K."/>
        </authorList>
    </citation>
    <scope>NUCLEOTIDE SEQUENCE [LARGE SCALE GENOMIC DNA]</scope>
    <source>
        <strain evidence="12">DF5081</strain>
    </source>
</reference>
<dbReference type="InterPro" id="IPR013625">
    <property type="entry name" value="PTB"/>
</dbReference>
<keyword evidence="5" id="KW-0904">Protein phosphatase</keyword>
<dbReference type="Gene3D" id="3.30.505.10">
    <property type="entry name" value="SH2 domain"/>
    <property type="match status" value="1"/>
</dbReference>
<dbReference type="InterPro" id="IPR035012">
    <property type="entry name" value="Tensin-like_SH2"/>
</dbReference>
<keyword evidence="4" id="KW-0378">Hydrolase</keyword>
<dbReference type="InterPro" id="IPR006020">
    <property type="entry name" value="PTB/PI_dom"/>
</dbReference>
<dbReference type="CDD" id="cd09927">
    <property type="entry name" value="SH2_Tensin_like"/>
    <property type="match status" value="1"/>
</dbReference>
<dbReference type="GO" id="GO:0005925">
    <property type="term" value="C:focal adhesion"/>
    <property type="evidence" value="ECO:0007669"/>
    <property type="project" value="TreeGrafter"/>
</dbReference>
<evidence type="ECO:0000256" key="9">
    <source>
        <dbReference type="SAM" id="MobiDB-lite"/>
    </source>
</evidence>
<dbReference type="InterPro" id="IPR036860">
    <property type="entry name" value="SH2_dom_sf"/>
</dbReference>
<dbReference type="Pfam" id="PF08416">
    <property type="entry name" value="PTB"/>
    <property type="match status" value="1"/>
</dbReference>
<dbReference type="InterPro" id="IPR033929">
    <property type="entry name" value="Tensin_PTB"/>
</dbReference>
<feature type="region of interest" description="Disordered" evidence="9">
    <location>
        <begin position="73"/>
        <end position="95"/>
    </location>
</feature>
<name>A0A8R1DXX8_CAEJA</name>
<dbReference type="SUPFAM" id="SSF50729">
    <property type="entry name" value="PH domain-like"/>
    <property type="match status" value="1"/>
</dbReference>
<evidence type="ECO:0000256" key="2">
    <source>
        <dbReference type="ARBA" id="ARBA00007881"/>
    </source>
</evidence>
<evidence type="ECO:0000256" key="4">
    <source>
        <dbReference type="ARBA" id="ARBA00022801"/>
    </source>
</evidence>
<feature type="region of interest" description="Disordered" evidence="9">
    <location>
        <begin position="20"/>
        <end position="39"/>
    </location>
</feature>
<evidence type="ECO:0000313" key="12">
    <source>
        <dbReference type="Proteomes" id="UP000005237"/>
    </source>
</evidence>
<dbReference type="Pfam" id="PF00017">
    <property type="entry name" value="SH2"/>
    <property type="match status" value="1"/>
</dbReference>
<organism evidence="11 12">
    <name type="scientific">Caenorhabditis japonica</name>
    <dbReference type="NCBI Taxonomy" id="281687"/>
    <lineage>
        <taxon>Eukaryota</taxon>
        <taxon>Metazoa</taxon>
        <taxon>Ecdysozoa</taxon>
        <taxon>Nematoda</taxon>
        <taxon>Chromadorea</taxon>
        <taxon>Rhabditida</taxon>
        <taxon>Rhabditina</taxon>
        <taxon>Rhabditomorpha</taxon>
        <taxon>Rhabditoidea</taxon>
        <taxon>Rhabditidae</taxon>
        <taxon>Peloderinae</taxon>
        <taxon>Caenorhabditis</taxon>
    </lineage>
</organism>
<evidence type="ECO:0000256" key="6">
    <source>
        <dbReference type="ARBA" id="ARBA00022949"/>
    </source>
</evidence>
<evidence type="ECO:0000256" key="1">
    <source>
        <dbReference type="ARBA" id="ARBA00004282"/>
    </source>
</evidence>
<evidence type="ECO:0000256" key="5">
    <source>
        <dbReference type="ARBA" id="ARBA00022912"/>
    </source>
</evidence>
<feature type="compositionally biased region" description="Low complexity" evidence="9">
    <location>
        <begin position="23"/>
        <end position="34"/>
    </location>
</feature>
<dbReference type="CDD" id="cd01213">
    <property type="entry name" value="PTB_tensin"/>
    <property type="match status" value="1"/>
</dbReference>
<keyword evidence="6" id="KW-0965">Cell junction</keyword>
<dbReference type="FunFam" id="3.30.505.10:FF:000002">
    <property type="entry name" value="Tensin 1"/>
    <property type="match status" value="1"/>
</dbReference>
<evidence type="ECO:0000256" key="8">
    <source>
        <dbReference type="PROSITE-ProRule" id="PRU00191"/>
    </source>
</evidence>
<evidence type="ECO:0000313" key="11">
    <source>
        <dbReference type="EnsemblMetazoa" id="CJA15345.1"/>
    </source>
</evidence>
<dbReference type="SMART" id="SM00252">
    <property type="entry name" value="SH2"/>
    <property type="match status" value="1"/>
</dbReference>
<dbReference type="PANTHER" id="PTHR45734">
    <property type="entry name" value="TENSIN"/>
    <property type="match status" value="1"/>
</dbReference>
<reference evidence="11" key="2">
    <citation type="submission" date="2022-06" db="UniProtKB">
        <authorList>
            <consortium name="EnsemblMetazoa"/>
        </authorList>
    </citation>
    <scope>IDENTIFICATION</scope>
    <source>
        <strain evidence="11">DF5081</strain>
    </source>
</reference>
<dbReference type="SUPFAM" id="SSF55550">
    <property type="entry name" value="SH2 domain"/>
    <property type="match status" value="1"/>
</dbReference>
<protein>
    <submittedName>
        <fullName evidence="11">SH2 domain-containing protein</fullName>
    </submittedName>
</protein>
<feature type="compositionally biased region" description="Acidic residues" evidence="9">
    <location>
        <begin position="84"/>
        <end position="95"/>
    </location>
</feature>
<sequence length="418" mass="45413">MADTATTSTSTTVVIHLKNPRGTTQDAATTAQVQNSSSAMSRLRYCDVSLASSEESSDLSDADDVEKDELIRRTTATSSSKETMEEDDSEEEEFDDVVMEEDVCAGELIVEKVTPGSAGILKKSGGKDTSEIIHHHPLFVKDTSKYWYKPTISREQAINMLRDKSPGTFVVRDSNSFPGAFGLALKVATPPPGVNPGDGTELVRHFLIEPSPKGVKLKGCNNEPVFGSLSALVYQHSITALALPTKLVLPDFDPAATPEHLSATQALLEQGAACNVIYVGSVDVESLTGIECVKRSIATCSQRATNGDRRAVSVHFKVSSQGVTLTDNTRKVFFRRHFNVQNVIFAGMDPIDRRFENTRALGFHDGCISQARLFAFVARIPSSSENACHVFAELEPEQPATAVVNFINKVMLAQKNRS</sequence>
<evidence type="ECO:0000259" key="10">
    <source>
        <dbReference type="PROSITE" id="PS50001"/>
    </source>
</evidence>
<keyword evidence="12" id="KW-1185">Reference proteome</keyword>
<dbReference type="PROSITE" id="PS50001">
    <property type="entry name" value="SH2"/>
    <property type="match status" value="1"/>
</dbReference>
<dbReference type="Gene3D" id="2.30.29.30">
    <property type="entry name" value="Pleckstrin-homology domain (PH domain)/Phosphotyrosine-binding domain (PTB)"/>
    <property type="match status" value="1"/>
</dbReference>
<dbReference type="GO" id="GO:0004721">
    <property type="term" value="F:phosphoprotein phosphatase activity"/>
    <property type="evidence" value="ECO:0007669"/>
    <property type="project" value="UniProtKB-KW"/>
</dbReference>
<dbReference type="InterPro" id="IPR011993">
    <property type="entry name" value="PH-like_dom_sf"/>
</dbReference>
<comment type="subcellular location">
    <subcellularLocation>
        <location evidence="1">Cell junction</location>
    </subcellularLocation>
</comment>
<dbReference type="Proteomes" id="UP000005237">
    <property type="component" value="Unassembled WGS sequence"/>
</dbReference>
<comment type="similarity">
    <text evidence="2">Belongs to the PTEN phosphatase protein family.</text>
</comment>
<dbReference type="PRINTS" id="PR00401">
    <property type="entry name" value="SH2DOMAIN"/>
</dbReference>
<keyword evidence="3" id="KW-0597">Phosphoprotein</keyword>
<dbReference type="InterPro" id="IPR000980">
    <property type="entry name" value="SH2"/>
</dbReference>
<evidence type="ECO:0000256" key="3">
    <source>
        <dbReference type="ARBA" id="ARBA00022553"/>
    </source>
</evidence>